<sequence>MTELFELRQYTLHPGRRDELVALFDREFVESQAEVGMRVYGQFRDLDDPDRFVWIRGFPDASRRAESLAAFYERHPAWLAHREAANATMADSDDVLLLTLVSGDLGAAGGSPPVSVSGGLGVVGVSRPVPVSGGSGVAGNSPPVPVTGGPAVAGGSPPGPVSGGSGVAGGSPPVPVSGGSGVAGNSPPVPVTGGPAVAGGSPPGPVSGESGVARGSSAAGAGGGGAAPFEIVICHPEDPDAFPEFFRRELLPALSEAGAPPLASFRTSVQRNDYPRLPVREGEQVFVWLSRSPAPAELLPAGRRPPQRLRLAPTPRSWLR</sequence>
<keyword evidence="4" id="KW-1185">Reference proteome</keyword>
<dbReference type="RefSeq" id="WP_237337116.1">
    <property type="nucleotide sequence ID" value="NZ_BAABCM010000012.1"/>
</dbReference>
<name>A0ABP7JBF6_9PSEU</name>
<feature type="region of interest" description="Disordered" evidence="1">
    <location>
        <begin position="133"/>
        <end position="221"/>
    </location>
</feature>
<evidence type="ECO:0000259" key="2">
    <source>
        <dbReference type="Pfam" id="PF07978"/>
    </source>
</evidence>
<protein>
    <recommendedName>
        <fullName evidence="2">NIPSNAP domain-containing protein</fullName>
    </recommendedName>
</protein>
<organism evidence="3 4">
    <name type="scientific">Amycolatopsis tucumanensis</name>
    <dbReference type="NCBI Taxonomy" id="401106"/>
    <lineage>
        <taxon>Bacteria</taxon>
        <taxon>Bacillati</taxon>
        <taxon>Actinomycetota</taxon>
        <taxon>Actinomycetes</taxon>
        <taxon>Pseudonocardiales</taxon>
        <taxon>Pseudonocardiaceae</taxon>
        <taxon>Amycolatopsis</taxon>
    </lineage>
</organism>
<feature type="compositionally biased region" description="Low complexity" evidence="1">
    <location>
        <begin position="183"/>
        <end position="219"/>
    </location>
</feature>
<feature type="region of interest" description="Disordered" evidence="1">
    <location>
        <begin position="297"/>
        <end position="320"/>
    </location>
</feature>
<comment type="caution">
    <text evidence="3">The sequence shown here is derived from an EMBL/GenBank/DDBJ whole genome shotgun (WGS) entry which is preliminary data.</text>
</comment>
<proteinExistence type="predicted"/>
<feature type="compositionally biased region" description="Low complexity" evidence="1">
    <location>
        <begin position="133"/>
        <end position="155"/>
    </location>
</feature>
<evidence type="ECO:0000313" key="4">
    <source>
        <dbReference type="Proteomes" id="UP001501624"/>
    </source>
</evidence>
<gene>
    <name evidence="3" type="ORF">GCM10022380_68080</name>
</gene>
<dbReference type="EMBL" id="BAABCM010000012">
    <property type="protein sequence ID" value="GAA3840307.1"/>
    <property type="molecule type" value="Genomic_DNA"/>
</dbReference>
<evidence type="ECO:0000256" key="1">
    <source>
        <dbReference type="SAM" id="MobiDB-lite"/>
    </source>
</evidence>
<evidence type="ECO:0000313" key="3">
    <source>
        <dbReference type="EMBL" id="GAA3840307.1"/>
    </source>
</evidence>
<dbReference type="InterPro" id="IPR012577">
    <property type="entry name" value="NIPSNAP"/>
</dbReference>
<dbReference type="Pfam" id="PF07978">
    <property type="entry name" value="NIPSNAP"/>
    <property type="match status" value="1"/>
</dbReference>
<feature type="domain" description="NIPSNAP" evidence="2">
    <location>
        <begin position="5"/>
        <end position="90"/>
    </location>
</feature>
<dbReference type="Gene3D" id="3.30.70.100">
    <property type="match status" value="1"/>
</dbReference>
<dbReference type="Proteomes" id="UP001501624">
    <property type="component" value="Unassembled WGS sequence"/>
</dbReference>
<reference evidence="4" key="1">
    <citation type="journal article" date="2019" name="Int. J. Syst. Evol. Microbiol.">
        <title>The Global Catalogue of Microorganisms (GCM) 10K type strain sequencing project: providing services to taxonomists for standard genome sequencing and annotation.</title>
        <authorList>
            <consortium name="The Broad Institute Genomics Platform"/>
            <consortium name="The Broad Institute Genome Sequencing Center for Infectious Disease"/>
            <person name="Wu L."/>
            <person name="Ma J."/>
        </authorList>
    </citation>
    <scope>NUCLEOTIDE SEQUENCE [LARGE SCALE GENOMIC DNA]</scope>
    <source>
        <strain evidence="4">JCM 17017</strain>
    </source>
</reference>
<dbReference type="InterPro" id="IPR011008">
    <property type="entry name" value="Dimeric_a/b-barrel"/>
</dbReference>
<accession>A0ABP7JBF6</accession>
<dbReference type="SUPFAM" id="SSF54909">
    <property type="entry name" value="Dimeric alpha+beta barrel"/>
    <property type="match status" value="1"/>
</dbReference>